<reference evidence="3 4" key="1">
    <citation type="submission" date="2019-03" db="EMBL/GenBank/DDBJ databases">
        <title>Genomic Encyclopedia of Type Strains, Phase IV (KMG-IV): sequencing the most valuable type-strain genomes for metagenomic binning, comparative biology and taxonomic classification.</title>
        <authorList>
            <person name="Goeker M."/>
        </authorList>
    </citation>
    <scope>NUCLEOTIDE SEQUENCE [LARGE SCALE GENOMIC DNA]</scope>
    <source>
        <strain evidence="3 4">DSM 45934</strain>
    </source>
</reference>
<feature type="compositionally biased region" description="Basic and acidic residues" evidence="1">
    <location>
        <begin position="98"/>
        <end position="107"/>
    </location>
</feature>
<feature type="chain" id="PRO_5038458484" description="Lipoprotein LprG" evidence="2">
    <location>
        <begin position="20"/>
        <end position="274"/>
    </location>
</feature>
<dbReference type="RefSeq" id="WP_132114280.1">
    <property type="nucleotide sequence ID" value="NZ_SLWS01000002.1"/>
</dbReference>
<organism evidence="3 4">
    <name type="scientific">Actinocrispum wychmicini</name>
    <dbReference type="NCBI Taxonomy" id="1213861"/>
    <lineage>
        <taxon>Bacteria</taxon>
        <taxon>Bacillati</taxon>
        <taxon>Actinomycetota</taxon>
        <taxon>Actinomycetes</taxon>
        <taxon>Pseudonocardiales</taxon>
        <taxon>Pseudonocardiaceae</taxon>
        <taxon>Actinocrispum</taxon>
    </lineage>
</organism>
<sequence>MRTRHTLVAVAALSTLALAGCEKSALPGVPQPADGPAVASGGASAKPDKPSGNNSAPADPKALIANAAKSSKDASTYKFEWKLSDKGGTGNFQTSGEVDTKNERLKGESSMGGPDGGAAIKVSILVVDKTMYMKAGPAPKWTKFPLEDMTKELGSLGGGASGGGKTPQPGTDPMGMLDPIKDFATTTPDGSDTVRGAPATRYKVAVDPSKVGEIGGDPADAKGTDMKVWIDGQGRLVKFSIAMPGLDGGMNAEFFDYGAPVSIQAPPDSEVQPG</sequence>
<feature type="region of interest" description="Disordered" evidence="1">
    <location>
        <begin position="86"/>
        <end position="117"/>
    </location>
</feature>
<protein>
    <recommendedName>
        <fullName evidence="5">Lipoprotein LprG</fullName>
    </recommendedName>
</protein>
<accession>A0A4R2JTY6</accession>
<proteinExistence type="predicted"/>
<evidence type="ECO:0000256" key="1">
    <source>
        <dbReference type="SAM" id="MobiDB-lite"/>
    </source>
</evidence>
<dbReference type="InterPro" id="IPR029046">
    <property type="entry name" value="LolA/LolB/LppX"/>
</dbReference>
<name>A0A4R2JTY6_9PSEU</name>
<evidence type="ECO:0008006" key="5">
    <source>
        <dbReference type="Google" id="ProtNLM"/>
    </source>
</evidence>
<dbReference type="Proteomes" id="UP000295680">
    <property type="component" value="Unassembled WGS sequence"/>
</dbReference>
<dbReference type="OrthoDB" id="3672059at2"/>
<dbReference type="Gene3D" id="2.50.20.20">
    <property type="match status" value="1"/>
</dbReference>
<feature type="region of interest" description="Disordered" evidence="1">
    <location>
        <begin position="24"/>
        <end position="74"/>
    </location>
</feature>
<keyword evidence="2" id="KW-0732">Signal</keyword>
<keyword evidence="4" id="KW-1185">Reference proteome</keyword>
<dbReference type="PROSITE" id="PS51257">
    <property type="entry name" value="PROKAR_LIPOPROTEIN"/>
    <property type="match status" value="1"/>
</dbReference>
<dbReference type="AlphaFoldDB" id="A0A4R2JTY6"/>
<feature type="signal peptide" evidence="2">
    <location>
        <begin position="1"/>
        <end position="19"/>
    </location>
</feature>
<evidence type="ECO:0000256" key="2">
    <source>
        <dbReference type="SAM" id="SignalP"/>
    </source>
</evidence>
<comment type="caution">
    <text evidence="3">The sequence shown here is derived from an EMBL/GenBank/DDBJ whole genome shotgun (WGS) entry which is preliminary data.</text>
</comment>
<gene>
    <name evidence="3" type="ORF">EV192_102620</name>
</gene>
<evidence type="ECO:0000313" key="3">
    <source>
        <dbReference type="EMBL" id="TCO62482.1"/>
    </source>
</evidence>
<dbReference type="SUPFAM" id="SSF89392">
    <property type="entry name" value="Prokaryotic lipoproteins and lipoprotein localization factors"/>
    <property type="match status" value="1"/>
</dbReference>
<dbReference type="EMBL" id="SLWS01000002">
    <property type="protein sequence ID" value="TCO62482.1"/>
    <property type="molecule type" value="Genomic_DNA"/>
</dbReference>
<evidence type="ECO:0000313" key="4">
    <source>
        <dbReference type="Proteomes" id="UP000295680"/>
    </source>
</evidence>